<protein>
    <submittedName>
        <fullName evidence="2">Uncharacterized protein</fullName>
    </submittedName>
</protein>
<accession>A0A8C0ZC55</accession>
<feature type="region of interest" description="Disordered" evidence="1">
    <location>
        <begin position="1"/>
        <end position="39"/>
    </location>
</feature>
<evidence type="ECO:0000256" key="1">
    <source>
        <dbReference type="SAM" id="MobiDB-lite"/>
    </source>
</evidence>
<proteinExistence type="predicted"/>
<organism evidence="2 3">
    <name type="scientific">Cyanistes caeruleus</name>
    <name type="common">Eurasian blue tit</name>
    <name type="synonym">Parus caeruleus</name>
    <dbReference type="NCBI Taxonomy" id="156563"/>
    <lineage>
        <taxon>Eukaryota</taxon>
        <taxon>Metazoa</taxon>
        <taxon>Chordata</taxon>
        <taxon>Craniata</taxon>
        <taxon>Vertebrata</taxon>
        <taxon>Euteleostomi</taxon>
        <taxon>Archelosauria</taxon>
        <taxon>Archosauria</taxon>
        <taxon>Dinosauria</taxon>
        <taxon>Saurischia</taxon>
        <taxon>Theropoda</taxon>
        <taxon>Coelurosauria</taxon>
        <taxon>Aves</taxon>
        <taxon>Neognathae</taxon>
        <taxon>Neoaves</taxon>
        <taxon>Telluraves</taxon>
        <taxon>Australaves</taxon>
        <taxon>Passeriformes</taxon>
        <taxon>Paridae</taxon>
        <taxon>Cyanistes</taxon>
    </lineage>
</organism>
<sequence length="128" mass="14189">EVGDHCQCPQGEGCSHSLPGDSTPSDQTRGEGELGGRSRTGLGAFAGHYASHLWRTLEQLITETEKIILTSSLSLYYKEGFEQKMAGLQKDNFESSLYRKIPDLATKVNEAKECWNPVTKYEMQSFGP</sequence>
<evidence type="ECO:0000313" key="2">
    <source>
        <dbReference type="Ensembl" id="ENSCCEP00000009870.1"/>
    </source>
</evidence>
<name>A0A8C0ZC55_CYACU</name>
<reference evidence="2" key="1">
    <citation type="submission" date="2025-08" db="UniProtKB">
        <authorList>
            <consortium name="Ensembl"/>
        </authorList>
    </citation>
    <scope>IDENTIFICATION</scope>
</reference>
<dbReference type="AlphaFoldDB" id="A0A8C0ZC55"/>
<reference evidence="2" key="2">
    <citation type="submission" date="2025-09" db="UniProtKB">
        <authorList>
            <consortium name="Ensembl"/>
        </authorList>
    </citation>
    <scope>IDENTIFICATION</scope>
</reference>
<dbReference type="Ensembl" id="ENSCCET00000015648.1">
    <property type="protein sequence ID" value="ENSCCEP00000009870.1"/>
    <property type="gene ID" value="ENSCCEG00000009978.1"/>
</dbReference>
<dbReference type="Proteomes" id="UP000694410">
    <property type="component" value="Unplaced"/>
</dbReference>
<evidence type="ECO:0000313" key="3">
    <source>
        <dbReference type="Proteomes" id="UP000694410"/>
    </source>
</evidence>
<keyword evidence="3" id="KW-1185">Reference proteome</keyword>